<dbReference type="RefSeq" id="WP_307284275.1">
    <property type="nucleotide sequence ID" value="NZ_JAUSZT010000003.1"/>
</dbReference>
<dbReference type="Proteomes" id="UP001237780">
    <property type="component" value="Unassembled WGS sequence"/>
</dbReference>
<keyword evidence="2" id="KW-1185">Reference proteome</keyword>
<proteinExistence type="predicted"/>
<dbReference type="EMBL" id="JAUSZT010000003">
    <property type="protein sequence ID" value="MDQ0998800.1"/>
    <property type="molecule type" value="Genomic_DNA"/>
</dbReference>
<accession>A0ABU0SFW6</accession>
<name>A0ABU0SFW6_9HYPH</name>
<sequence>MAKIINFEEGHMTRFQLHDAIEAKYFVHDFDDRRLLQISTFGRSSRQDKGKLSQTIQLDEASGRQLYSILKHAFKIE</sequence>
<evidence type="ECO:0000313" key="1">
    <source>
        <dbReference type="EMBL" id="MDQ0998800.1"/>
    </source>
</evidence>
<reference evidence="1 2" key="1">
    <citation type="submission" date="2023-07" db="EMBL/GenBank/DDBJ databases">
        <title>Comparative genomics of wheat-associated soil bacteria to identify genetic determinants of phenazine resistance.</title>
        <authorList>
            <person name="Mouncey N."/>
        </authorList>
    </citation>
    <scope>NUCLEOTIDE SEQUENCE [LARGE SCALE GENOMIC DNA]</scope>
    <source>
        <strain evidence="1 2">W4I11</strain>
    </source>
</reference>
<gene>
    <name evidence="1" type="ORF">QFZ34_003982</name>
</gene>
<organism evidence="1 2">
    <name type="scientific">Phyllobacterium ifriqiyense</name>
    <dbReference type="NCBI Taxonomy" id="314238"/>
    <lineage>
        <taxon>Bacteria</taxon>
        <taxon>Pseudomonadati</taxon>
        <taxon>Pseudomonadota</taxon>
        <taxon>Alphaproteobacteria</taxon>
        <taxon>Hyphomicrobiales</taxon>
        <taxon>Phyllobacteriaceae</taxon>
        <taxon>Phyllobacterium</taxon>
    </lineage>
</organism>
<evidence type="ECO:0000313" key="2">
    <source>
        <dbReference type="Proteomes" id="UP001237780"/>
    </source>
</evidence>
<evidence type="ECO:0008006" key="3">
    <source>
        <dbReference type="Google" id="ProtNLM"/>
    </source>
</evidence>
<protein>
    <recommendedName>
        <fullName evidence="3">Methionyl-tRNA formyltransferase</fullName>
    </recommendedName>
</protein>
<comment type="caution">
    <text evidence="1">The sequence shown here is derived from an EMBL/GenBank/DDBJ whole genome shotgun (WGS) entry which is preliminary data.</text>
</comment>